<dbReference type="InterPro" id="IPR016187">
    <property type="entry name" value="CTDL_fold"/>
</dbReference>
<dbReference type="NCBIfam" id="TIGR03440">
    <property type="entry name" value="egtB_TIGR03440"/>
    <property type="match status" value="1"/>
</dbReference>
<dbReference type="InterPro" id="IPR024775">
    <property type="entry name" value="DinB-like"/>
</dbReference>
<proteinExistence type="predicted"/>
<evidence type="ECO:0000256" key="2">
    <source>
        <dbReference type="ARBA" id="ARBA00023004"/>
    </source>
</evidence>
<keyword evidence="7" id="KW-1185">Reference proteome</keyword>
<evidence type="ECO:0008006" key="8">
    <source>
        <dbReference type="Google" id="ProtNLM"/>
    </source>
</evidence>
<dbReference type="InterPro" id="IPR051043">
    <property type="entry name" value="Sulfatase_Mod_Factor_Kinase"/>
</dbReference>
<protein>
    <recommendedName>
        <fullName evidence="8">Ergothioneine biosynthesis protein EgtB</fullName>
    </recommendedName>
</protein>
<dbReference type="AlphaFoldDB" id="A0A095XSF7"/>
<accession>A0A095XSF7</accession>
<evidence type="ECO:0000259" key="4">
    <source>
        <dbReference type="Pfam" id="PF03781"/>
    </source>
</evidence>
<dbReference type="Gene3D" id="3.90.1580.10">
    <property type="entry name" value="paralog of FGE (formylglycine-generating enzyme)"/>
    <property type="match status" value="2"/>
</dbReference>
<evidence type="ECO:0000256" key="1">
    <source>
        <dbReference type="ARBA" id="ARBA00023002"/>
    </source>
</evidence>
<keyword evidence="1" id="KW-0560">Oxidoreductase</keyword>
<dbReference type="Pfam" id="PF12867">
    <property type="entry name" value="DinB_2"/>
    <property type="match status" value="1"/>
</dbReference>
<organism evidence="6 7">
    <name type="scientific">Pseudohaliea rubra DSM 19751</name>
    <dbReference type="NCBI Taxonomy" id="1265313"/>
    <lineage>
        <taxon>Bacteria</taxon>
        <taxon>Pseudomonadati</taxon>
        <taxon>Pseudomonadota</taxon>
        <taxon>Gammaproteobacteria</taxon>
        <taxon>Cellvibrionales</taxon>
        <taxon>Halieaceae</taxon>
        <taxon>Pseudohaliea</taxon>
    </lineage>
</organism>
<dbReference type="InterPro" id="IPR042095">
    <property type="entry name" value="SUMF_sf"/>
</dbReference>
<comment type="caution">
    <text evidence="6">The sequence shown here is derived from an EMBL/GenBank/DDBJ whole genome shotgun (WGS) entry which is preliminary data.</text>
</comment>
<dbReference type="Proteomes" id="UP000029640">
    <property type="component" value="Unassembled WGS sequence"/>
</dbReference>
<evidence type="ECO:0000313" key="7">
    <source>
        <dbReference type="Proteomes" id="UP000029640"/>
    </source>
</evidence>
<dbReference type="STRING" id="1265313.HRUBRA_02836"/>
<feature type="domain" description="DinB-like" evidence="5">
    <location>
        <begin position="4"/>
        <end position="122"/>
    </location>
</feature>
<dbReference type="SUPFAM" id="SSF109854">
    <property type="entry name" value="DinB/YfiT-like putative metalloenzymes"/>
    <property type="match status" value="1"/>
</dbReference>
<dbReference type="Pfam" id="PF03781">
    <property type="entry name" value="FGE-sulfatase"/>
    <property type="match status" value="1"/>
</dbReference>
<dbReference type="InterPro" id="IPR005532">
    <property type="entry name" value="SUMF_dom"/>
</dbReference>
<dbReference type="InterPro" id="IPR034660">
    <property type="entry name" value="DinB/YfiT-like"/>
</dbReference>
<dbReference type="PATRIC" id="fig|1265313.6.peg.2792"/>
<dbReference type="EMBL" id="AUVB01000089">
    <property type="protein sequence ID" value="KGE02571.1"/>
    <property type="molecule type" value="Genomic_DNA"/>
</dbReference>
<dbReference type="InterPro" id="IPR017806">
    <property type="entry name" value="EgtB"/>
</dbReference>
<evidence type="ECO:0000256" key="3">
    <source>
        <dbReference type="ARBA" id="ARBA00037882"/>
    </source>
</evidence>
<comment type="pathway">
    <text evidence="3">Amino-acid biosynthesis; ergothioneine biosynthesis.</text>
</comment>
<dbReference type="SUPFAM" id="SSF56436">
    <property type="entry name" value="C-type lectin-like"/>
    <property type="match status" value="1"/>
</dbReference>
<evidence type="ECO:0000259" key="5">
    <source>
        <dbReference type="Pfam" id="PF12867"/>
    </source>
</evidence>
<sequence length="393" mass="43564">MDACAGLENEDYGLQAAAFASPPKWHLAHTTWFFETFILRPLSPGYRVFHPAFEVLFNSYYNGVGEQHPRSQRGLLSRPTLDEVLAYREHVDSALRPLLDDPAADPAIAARCRLGIEHERQHQELFYTDIKYSLAANPLAPALAEAPAVEAAATIAPAPAWLTFEGGLVETGHDGDGFAFDNELPRHRSWLEPFRLATRPVTNGEYQAFVDDGGYQRPELWLADGWELVQREHWHAPLYWRGGEEFTLYGQRERDSAAPVIHVSGYEADAYARWAGARLPTETEWEAGAAALAPGPVGVEAGRLHPHPAVPGPAQFYGACWQWTASAYGPYPGFKAGAGAIGEYNGKFMCNQWVLRGGACVTPAGQLRHSYRNFFYPADRWQFSGIRLAADHG</sequence>
<feature type="domain" description="Sulfatase-modifying factor enzyme-like" evidence="4">
    <location>
        <begin position="158"/>
        <end position="291"/>
    </location>
</feature>
<gene>
    <name evidence="6" type="ORF">HRUBRA_02836</name>
</gene>
<name>A0A095XSF7_9GAMM</name>
<dbReference type="PANTHER" id="PTHR23150:SF36">
    <property type="entry name" value="HERCYNINE OXYGENASE"/>
    <property type="match status" value="1"/>
</dbReference>
<dbReference type="GO" id="GO:0052699">
    <property type="term" value="P:ergothioneine biosynthetic process"/>
    <property type="evidence" value="ECO:0007669"/>
    <property type="project" value="InterPro"/>
</dbReference>
<keyword evidence="2" id="KW-0408">Iron</keyword>
<dbReference type="eggNOG" id="COG1262">
    <property type="taxonomic scope" value="Bacteria"/>
</dbReference>
<dbReference type="PANTHER" id="PTHR23150">
    <property type="entry name" value="SULFATASE MODIFYING FACTOR 1, 2"/>
    <property type="match status" value="1"/>
</dbReference>
<reference evidence="6 7" key="1">
    <citation type="journal article" date="2014" name="Genome Announc.">
        <title>Genome Sequence of Gammaproteobacterial Pseudohaliea rubra Type Strain DSM 19751, Isolated from Coastal Seawater of the Mediterranean Sea.</title>
        <authorList>
            <person name="Spring S."/>
            <person name="Fiebig A."/>
            <person name="Riedel T."/>
            <person name="Goker M."/>
            <person name="Klenk H.P."/>
        </authorList>
    </citation>
    <scope>NUCLEOTIDE SEQUENCE [LARGE SCALE GENOMIC DNA]</scope>
    <source>
        <strain evidence="6 7">DSM 19751</strain>
    </source>
</reference>
<dbReference type="HOGENOM" id="CLU_012431_9_0_6"/>
<evidence type="ECO:0000313" key="6">
    <source>
        <dbReference type="EMBL" id="KGE02571.1"/>
    </source>
</evidence>